<comment type="pathway">
    <text evidence="6">Carbohydrate biosynthesis.</text>
</comment>
<comment type="similarity">
    <text evidence="2 7 8">Belongs to the FBPase class 1 family.</text>
</comment>
<comment type="catalytic activity">
    <reaction evidence="1 7">
        <text>beta-D-fructose 1,6-bisphosphate + H2O = beta-D-fructose 6-phosphate + phosphate</text>
        <dbReference type="Rhea" id="RHEA:11064"/>
        <dbReference type="ChEBI" id="CHEBI:15377"/>
        <dbReference type="ChEBI" id="CHEBI:32966"/>
        <dbReference type="ChEBI" id="CHEBI:43474"/>
        <dbReference type="ChEBI" id="CHEBI:57634"/>
        <dbReference type="EC" id="3.1.3.11"/>
    </reaction>
</comment>
<accession>A0ABX5WPH7</accession>
<dbReference type="Gene3D" id="3.40.190.80">
    <property type="match status" value="1"/>
</dbReference>
<keyword evidence="5 7" id="KW-0119">Carbohydrate metabolism</keyword>
<dbReference type="EC" id="3.1.3.11" evidence="7"/>
<comment type="subcellular location">
    <subcellularLocation>
        <location evidence="7">Cytoplasm</location>
    </subcellularLocation>
</comment>
<dbReference type="EMBL" id="CP041153">
    <property type="protein sequence ID" value="QDF76473.1"/>
    <property type="molecule type" value="Genomic_DNA"/>
</dbReference>
<feature type="binding site" evidence="7">
    <location>
        <position position="105"/>
    </location>
    <ligand>
        <name>Mg(2+)</name>
        <dbReference type="ChEBI" id="CHEBI:18420"/>
        <label>1</label>
    </ligand>
</feature>
<organism evidence="11 12">
    <name type="scientific">Shewanella marisflavi</name>
    <dbReference type="NCBI Taxonomy" id="260364"/>
    <lineage>
        <taxon>Bacteria</taxon>
        <taxon>Pseudomonadati</taxon>
        <taxon>Pseudomonadota</taxon>
        <taxon>Gammaproteobacteria</taxon>
        <taxon>Alteromonadales</taxon>
        <taxon>Shewanellaceae</taxon>
        <taxon>Shewanella</taxon>
    </lineage>
</organism>
<dbReference type="InterPro" id="IPR000146">
    <property type="entry name" value="FBPase_class-1"/>
</dbReference>
<evidence type="ECO:0000256" key="5">
    <source>
        <dbReference type="ARBA" id="ARBA00023277"/>
    </source>
</evidence>
<evidence type="ECO:0000313" key="12">
    <source>
        <dbReference type="Proteomes" id="UP000318758"/>
    </source>
</evidence>
<dbReference type="CDD" id="cd00354">
    <property type="entry name" value="FBPase"/>
    <property type="match status" value="1"/>
</dbReference>
<dbReference type="SUPFAM" id="SSF56655">
    <property type="entry name" value="Carbohydrate phosphatase"/>
    <property type="match status" value="1"/>
</dbReference>
<keyword evidence="3 7" id="KW-0963">Cytoplasm</keyword>
<dbReference type="RefSeq" id="WP_033537869.1">
    <property type="nucleotide sequence ID" value="NZ_CP041153.1"/>
</dbReference>
<evidence type="ECO:0000256" key="1">
    <source>
        <dbReference type="ARBA" id="ARBA00001273"/>
    </source>
</evidence>
<dbReference type="NCBIfam" id="NF006779">
    <property type="entry name" value="PRK09293.1-3"/>
    <property type="match status" value="1"/>
</dbReference>
<comment type="subunit">
    <text evidence="7">Homotetramer.</text>
</comment>
<evidence type="ECO:0000256" key="7">
    <source>
        <dbReference type="HAMAP-Rule" id="MF_01855"/>
    </source>
</evidence>
<dbReference type="Pfam" id="PF00316">
    <property type="entry name" value="FBPase"/>
    <property type="match status" value="1"/>
</dbReference>
<evidence type="ECO:0000256" key="2">
    <source>
        <dbReference type="ARBA" id="ARBA00010941"/>
    </source>
</evidence>
<evidence type="ECO:0000259" key="10">
    <source>
        <dbReference type="Pfam" id="PF18913"/>
    </source>
</evidence>
<dbReference type="GO" id="GO:0042132">
    <property type="term" value="F:fructose 1,6-bisphosphate 1-phosphatase activity"/>
    <property type="evidence" value="ECO:0007669"/>
    <property type="project" value="UniProtKB-EC"/>
</dbReference>
<gene>
    <name evidence="7" type="primary">fbp</name>
    <name evidence="11" type="ORF">FGA12_15600</name>
</gene>
<keyword evidence="7" id="KW-0460">Magnesium</keyword>
<feature type="domain" description="Fructose-1-6-bisphosphatase class I N-terminal" evidence="9">
    <location>
        <begin position="13"/>
        <end position="182"/>
    </location>
</feature>
<dbReference type="InterPro" id="IPR033391">
    <property type="entry name" value="FBPase_N"/>
</dbReference>
<feature type="binding site" evidence="7">
    <location>
        <begin position="106"/>
        <end position="109"/>
    </location>
    <ligand>
        <name>substrate</name>
    </ligand>
</feature>
<evidence type="ECO:0000259" key="9">
    <source>
        <dbReference type="Pfam" id="PF00316"/>
    </source>
</evidence>
<dbReference type="PANTHER" id="PTHR11556">
    <property type="entry name" value="FRUCTOSE-1,6-BISPHOSPHATASE-RELATED"/>
    <property type="match status" value="1"/>
</dbReference>
<feature type="binding site" evidence="7">
    <location>
        <position position="268"/>
    </location>
    <ligand>
        <name>Mg(2+)</name>
        <dbReference type="ChEBI" id="CHEBI:18420"/>
        <label>2</label>
    </ligand>
</feature>
<dbReference type="NCBIfam" id="NF006780">
    <property type="entry name" value="PRK09293.1-4"/>
    <property type="match status" value="1"/>
</dbReference>
<feature type="domain" description="Fructose-1-6-bisphosphatase class 1 C-terminal" evidence="10">
    <location>
        <begin position="186"/>
        <end position="319"/>
    </location>
</feature>
<keyword evidence="4 7" id="KW-0378">Hydrolase</keyword>
<evidence type="ECO:0000313" key="11">
    <source>
        <dbReference type="EMBL" id="QDF76473.1"/>
    </source>
</evidence>
<name>A0ABX5WPH7_9GAMM</name>
<dbReference type="PANTHER" id="PTHR11556:SF35">
    <property type="entry name" value="SEDOHEPTULOSE-1,7-BISPHOSPHATASE, CHLOROPLASTIC"/>
    <property type="match status" value="1"/>
</dbReference>
<feature type="binding site" evidence="7">
    <location>
        <position position="84"/>
    </location>
    <ligand>
        <name>Mg(2+)</name>
        <dbReference type="ChEBI" id="CHEBI:18420"/>
        <label>1</label>
    </ligand>
</feature>
<feature type="binding site" evidence="7">
    <location>
        <position position="106"/>
    </location>
    <ligand>
        <name>Mg(2+)</name>
        <dbReference type="ChEBI" id="CHEBI:18420"/>
        <label>2</label>
    </ligand>
</feature>
<evidence type="ECO:0000256" key="6">
    <source>
        <dbReference type="ARBA" id="ARBA00024331"/>
    </source>
</evidence>
<dbReference type="PIRSF" id="PIRSF000904">
    <property type="entry name" value="FBPtase_SBPase"/>
    <property type="match status" value="1"/>
</dbReference>
<comment type="caution">
    <text evidence="7">Lacks conserved residue(s) required for the propagation of feature annotation.</text>
</comment>
<dbReference type="HAMAP" id="MF_01855">
    <property type="entry name" value="FBPase_class1"/>
    <property type="match status" value="1"/>
</dbReference>
<dbReference type="Proteomes" id="UP000318758">
    <property type="component" value="Chromosome"/>
</dbReference>
<dbReference type="PIRSF" id="PIRSF500210">
    <property type="entry name" value="FBPtase"/>
    <property type="match status" value="1"/>
</dbReference>
<feature type="binding site" evidence="7">
    <location>
        <position position="103"/>
    </location>
    <ligand>
        <name>Mg(2+)</name>
        <dbReference type="ChEBI" id="CHEBI:18420"/>
        <label>2</label>
    </ligand>
</feature>
<feature type="binding site" evidence="7">
    <location>
        <position position="196"/>
    </location>
    <ligand>
        <name>substrate</name>
    </ligand>
</feature>
<dbReference type="InterPro" id="IPR044015">
    <property type="entry name" value="FBPase_C_dom"/>
</dbReference>
<evidence type="ECO:0000256" key="8">
    <source>
        <dbReference type="RuleBase" id="RU000508"/>
    </source>
</evidence>
<feature type="binding site" evidence="7">
    <location>
        <position position="103"/>
    </location>
    <ligand>
        <name>Mg(2+)</name>
        <dbReference type="ChEBI" id="CHEBI:18420"/>
        <label>1</label>
    </ligand>
</feature>
<evidence type="ECO:0000256" key="3">
    <source>
        <dbReference type="ARBA" id="ARBA00022490"/>
    </source>
</evidence>
<dbReference type="PRINTS" id="PR00115">
    <property type="entry name" value="F16BPHPHTASE"/>
</dbReference>
<reference evidence="11 12" key="1">
    <citation type="submission" date="2019-06" db="EMBL/GenBank/DDBJ databases">
        <title>Complete genome of Shewanella marisflavi ECSMB14101, a mussel settlement-inducing bacterium isolated from East China Sea.</title>
        <authorList>
            <person name="Yang J."/>
            <person name="Liang X."/>
            <person name="Chang R."/>
            <person name="Peng L."/>
        </authorList>
    </citation>
    <scope>NUCLEOTIDE SEQUENCE [LARGE SCALE GENOMIC DNA]</scope>
    <source>
        <strain evidence="11 12">ECSMB14101</strain>
    </source>
</reference>
<feature type="binding site" evidence="7">
    <location>
        <position position="262"/>
    </location>
    <ligand>
        <name>substrate</name>
    </ligand>
</feature>
<protein>
    <recommendedName>
        <fullName evidence="7">Fructose-1,6-bisphosphatase class 1</fullName>
        <shortName evidence="7">FBPase class 1</shortName>
        <ecNumber evidence="7">3.1.3.11</ecNumber>
    </recommendedName>
    <alternativeName>
        <fullName evidence="7">D-fructose-1,6-bisphosphate 1-phosphohydrolase class 1</fullName>
    </alternativeName>
</protein>
<proteinExistence type="inferred from homology"/>
<keyword evidence="7" id="KW-0479">Metal-binding</keyword>
<dbReference type="Pfam" id="PF18913">
    <property type="entry name" value="FBPase_C"/>
    <property type="match status" value="1"/>
</dbReference>
<sequence length="329" mass="35883">MQTLAQHLTTQGIQAPLAQLLTTLADTSKAISDAVRHGALAGVLGATEQENVQGETQKKLDVITNEMLKDALKADNSVRGLASEEEDHIVEVGESGDFLVCFDPLDGSSNIDINSLVGTIFSVLPAPQGELSEQSFLQPGRQQVAAGYVLYGPSTMLALTTGQGVQLFTLNPETNEYLLTNEAMSISKDTSEFAINMSNQRFWEAPMQTYIADLLLGKIGPREKSFNMRWIAAMVGDVHRVLSRGGLFTYPTDNKNSEKPYKLRLMYEANPMSFLVEQAGGKASTGYETIMDIQPSEIHQRVAVILGSANEVDACLEYHGQDYSEEPSL</sequence>
<comment type="cofactor">
    <cofactor evidence="7">
        <name>Mg(2+)</name>
        <dbReference type="ChEBI" id="CHEBI:18420"/>
    </cofactor>
    <text evidence="7">Binds 2 magnesium ions per subunit.</text>
</comment>
<evidence type="ECO:0000256" key="4">
    <source>
        <dbReference type="ARBA" id="ARBA00022801"/>
    </source>
</evidence>
<dbReference type="InterPro" id="IPR028343">
    <property type="entry name" value="FBPtase"/>
</dbReference>
<dbReference type="Gene3D" id="3.30.540.10">
    <property type="entry name" value="Fructose-1,6-Bisphosphatase, subunit A, domain 1"/>
    <property type="match status" value="1"/>
</dbReference>
<keyword evidence="12" id="KW-1185">Reference proteome</keyword>